<organism evidence="2">
    <name type="scientific">Ixodes ricinus</name>
    <name type="common">Common tick</name>
    <name type="synonym">Acarus ricinus</name>
    <dbReference type="NCBI Taxonomy" id="34613"/>
    <lineage>
        <taxon>Eukaryota</taxon>
        <taxon>Metazoa</taxon>
        <taxon>Ecdysozoa</taxon>
        <taxon>Arthropoda</taxon>
        <taxon>Chelicerata</taxon>
        <taxon>Arachnida</taxon>
        <taxon>Acari</taxon>
        <taxon>Parasitiformes</taxon>
        <taxon>Ixodida</taxon>
        <taxon>Ixodoidea</taxon>
        <taxon>Ixodidae</taxon>
        <taxon>Ixodinae</taxon>
        <taxon>Ixodes</taxon>
    </lineage>
</organism>
<dbReference type="InterPro" id="IPR006146">
    <property type="entry name" value="5'-Nucleotdase_CS"/>
</dbReference>
<proteinExistence type="predicted"/>
<feature type="chain" id="PRO_5025331048" evidence="1">
    <location>
        <begin position="19"/>
        <end position="72"/>
    </location>
</feature>
<dbReference type="GO" id="GO:0046872">
    <property type="term" value="F:metal ion binding"/>
    <property type="evidence" value="ECO:0007669"/>
    <property type="project" value="InterPro"/>
</dbReference>
<feature type="signal peptide" evidence="1">
    <location>
        <begin position="1"/>
        <end position="18"/>
    </location>
</feature>
<dbReference type="AlphaFoldDB" id="A0A6B0U2F3"/>
<accession>A0A6B0U2F3</accession>
<dbReference type="PROSITE" id="PS00785">
    <property type="entry name" value="5_NUCLEOTIDASE_1"/>
    <property type="match status" value="1"/>
</dbReference>
<evidence type="ECO:0000313" key="2">
    <source>
        <dbReference type="EMBL" id="MXU82894.1"/>
    </source>
</evidence>
<evidence type="ECO:0000256" key="1">
    <source>
        <dbReference type="SAM" id="SignalP"/>
    </source>
</evidence>
<protein>
    <submittedName>
        <fullName evidence="2">Putative cd73 ecto-5'-nucleotidase</fullName>
    </submittedName>
</protein>
<name>A0A6B0U2F3_IXORI</name>
<keyword evidence="1" id="KW-0732">Signal</keyword>
<reference evidence="2" key="1">
    <citation type="submission" date="2019-12" db="EMBL/GenBank/DDBJ databases">
        <title>An insight into the sialome of adult female Ixodes ricinus ticks feeding for 6 days.</title>
        <authorList>
            <person name="Perner J."/>
            <person name="Ribeiro J.M.C."/>
        </authorList>
    </citation>
    <scope>NUCLEOTIDE SEQUENCE</scope>
    <source>
        <strain evidence="2">Semi-engorged</strain>
        <tissue evidence="2">Salivary glands</tissue>
    </source>
</reference>
<dbReference type="GO" id="GO:0000166">
    <property type="term" value="F:nucleotide binding"/>
    <property type="evidence" value="ECO:0007669"/>
    <property type="project" value="InterPro"/>
</dbReference>
<dbReference type="GO" id="GO:0016788">
    <property type="term" value="F:hydrolase activity, acting on ester bonds"/>
    <property type="evidence" value="ECO:0007669"/>
    <property type="project" value="InterPro"/>
</dbReference>
<dbReference type="EMBL" id="GIFC01000811">
    <property type="protein sequence ID" value="MXU82894.1"/>
    <property type="molecule type" value="Transcribed_RNA"/>
</dbReference>
<sequence length="72" mass="8411">MKTISIVIFMLACGSVQCSSEGGFNITVLHTNDIHSRFLEANKKRWKMHRQGQKQRRMLWRSRQISYQGEGV</sequence>